<evidence type="ECO:0000259" key="3">
    <source>
        <dbReference type="PROSITE" id="PS50222"/>
    </source>
</evidence>
<keyword evidence="2" id="KW-0732">Signal</keyword>
<evidence type="ECO:0000256" key="2">
    <source>
        <dbReference type="SAM" id="SignalP"/>
    </source>
</evidence>
<reference evidence="4 5" key="1">
    <citation type="submission" date="2015-06" db="EMBL/GenBank/DDBJ databases">
        <title>Comparative genome analysis of nirS-carrying Bradyrhizobium sp. strains.</title>
        <authorList>
            <person name="Ishii S."/>
            <person name="Jang J."/>
            <person name="Nishizawa T."/>
            <person name="Senoo K."/>
        </authorList>
    </citation>
    <scope>NUCLEOTIDE SEQUENCE [LARGE SCALE GENOMIC DNA]</scope>
    <source>
        <strain evidence="4 5">TSA1</strain>
    </source>
</reference>
<dbReference type="RefSeq" id="WP_174719115.1">
    <property type="nucleotide sequence ID" value="NZ_LFJC01000003.1"/>
</dbReference>
<dbReference type="InterPro" id="IPR018247">
    <property type="entry name" value="EF_Hand_1_Ca_BS"/>
</dbReference>
<dbReference type="InterPro" id="IPR002048">
    <property type="entry name" value="EF_hand_dom"/>
</dbReference>
<dbReference type="GO" id="GO:0005509">
    <property type="term" value="F:calcium ion binding"/>
    <property type="evidence" value="ECO:0007669"/>
    <property type="project" value="InterPro"/>
</dbReference>
<evidence type="ECO:0000313" key="4">
    <source>
        <dbReference type="EMBL" id="PIT04150.1"/>
    </source>
</evidence>
<feature type="region of interest" description="Disordered" evidence="1">
    <location>
        <begin position="23"/>
        <end position="86"/>
    </location>
</feature>
<keyword evidence="5" id="KW-1185">Reference proteome</keyword>
<dbReference type="CDD" id="cd00051">
    <property type="entry name" value="EFh"/>
    <property type="match status" value="1"/>
</dbReference>
<proteinExistence type="predicted"/>
<dbReference type="Gene3D" id="1.10.238.10">
    <property type="entry name" value="EF-hand"/>
    <property type="match status" value="2"/>
</dbReference>
<dbReference type="SMART" id="SM00054">
    <property type="entry name" value="EFh"/>
    <property type="match status" value="2"/>
</dbReference>
<dbReference type="AlphaFoldDB" id="A0A2M6UHP6"/>
<dbReference type="PROSITE" id="PS00018">
    <property type="entry name" value="EF_HAND_1"/>
    <property type="match status" value="1"/>
</dbReference>
<comment type="caution">
    <text evidence="4">The sequence shown here is derived from an EMBL/GenBank/DDBJ whole genome shotgun (WGS) entry which is preliminary data.</text>
</comment>
<dbReference type="InterPro" id="IPR011992">
    <property type="entry name" value="EF-hand-dom_pair"/>
</dbReference>
<protein>
    <submittedName>
        <fullName evidence="4">Calcium-binding protein</fullName>
    </submittedName>
</protein>
<feature type="signal peptide" evidence="2">
    <location>
        <begin position="1"/>
        <end position="21"/>
    </location>
</feature>
<dbReference type="EMBL" id="LFJC01000003">
    <property type="protein sequence ID" value="PIT04150.1"/>
    <property type="molecule type" value="Genomic_DNA"/>
</dbReference>
<feature type="compositionally biased region" description="Gly residues" evidence="1">
    <location>
        <begin position="66"/>
        <end position="86"/>
    </location>
</feature>
<feature type="domain" description="EF-hand" evidence="3">
    <location>
        <begin position="116"/>
        <end position="151"/>
    </location>
</feature>
<accession>A0A2M6UHP6</accession>
<dbReference type="PROSITE" id="PS50222">
    <property type="entry name" value="EF_HAND_2"/>
    <property type="match status" value="1"/>
</dbReference>
<evidence type="ECO:0000313" key="5">
    <source>
        <dbReference type="Proteomes" id="UP000228930"/>
    </source>
</evidence>
<organism evidence="4 5">
    <name type="scientific">Bradyrhizobium nitroreducens</name>
    <dbReference type="NCBI Taxonomy" id="709803"/>
    <lineage>
        <taxon>Bacteria</taxon>
        <taxon>Pseudomonadati</taxon>
        <taxon>Pseudomonadota</taxon>
        <taxon>Alphaproteobacteria</taxon>
        <taxon>Hyphomicrobiales</taxon>
        <taxon>Nitrobacteraceae</taxon>
        <taxon>Bradyrhizobium</taxon>
    </lineage>
</organism>
<dbReference type="SUPFAM" id="SSF47473">
    <property type="entry name" value="EF-hand"/>
    <property type="match status" value="1"/>
</dbReference>
<evidence type="ECO:0000256" key="1">
    <source>
        <dbReference type="SAM" id="MobiDB-lite"/>
    </source>
</evidence>
<dbReference type="Proteomes" id="UP000228930">
    <property type="component" value="Unassembled WGS sequence"/>
</dbReference>
<name>A0A2M6UHP6_9BRAD</name>
<gene>
    <name evidence="4" type="ORF">TSA1_27810</name>
</gene>
<sequence>MLGRTVAAALLFAILGQPALAQSPADHQNHHPGQEQAPASPQASPPANPSAERQSPTRGGDMMGMMGRGMMGQGMKGQGMKGDGATGGDAMEPPVAFRIIFALMDADGDGTVSLPEFQAAHERLFKAMDRDKDGKLTLEEMMAFMHRNKSAVPQQ</sequence>
<dbReference type="Pfam" id="PF13202">
    <property type="entry name" value="EF-hand_5"/>
    <property type="match status" value="2"/>
</dbReference>
<feature type="chain" id="PRO_5015005783" evidence="2">
    <location>
        <begin position="22"/>
        <end position="155"/>
    </location>
</feature>